<gene>
    <name evidence="1" type="ORF">WJ33_03535</name>
</gene>
<accession>A0A103R928</accession>
<dbReference type="OrthoDB" id="3654724at2"/>
<evidence type="ECO:0000313" key="2">
    <source>
        <dbReference type="Proteomes" id="UP000064029"/>
    </source>
</evidence>
<proteinExistence type="predicted"/>
<reference evidence="1 2" key="1">
    <citation type="submission" date="2015-11" db="EMBL/GenBank/DDBJ databases">
        <title>Expanding the genomic diversity of Burkholderia species for the development of highly accurate diagnostics.</title>
        <authorList>
            <person name="Sahl J."/>
            <person name="Keim P."/>
            <person name="Wagner D."/>
        </authorList>
    </citation>
    <scope>NUCLEOTIDE SEQUENCE [LARGE SCALE GENOMIC DNA]</scope>
    <source>
        <strain evidence="1 2">MSMB2036</strain>
    </source>
</reference>
<dbReference type="AlphaFoldDB" id="A0A103R928"/>
<protein>
    <submittedName>
        <fullName evidence="1">Uncharacterized protein</fullName>
    </submittedName>
</protein>
<dbReference type="RefSeq" id="WP_059753824.1">
    <property type="nucleotide sequence ID" value="NZ_CP013414.1"/>
</dbReference>
<name>A0A103R928_9BURK</name>
<comment type="caution">
    <text evidence="1">The sequence shown here is derived from an EMBL/GenBank/DDBJ whole genome shotgun (WGS) entry which is preliminary data.</text>
</comment>
<dbReference type="Proteomes" id="UP000064029">
    <property type="component" value="Unassembled WGS sequence"/>
</dbReference>
<sequence>MAKTLETHDKLIREIFEGSYQFEILTQEVRSEDSLTPAMLADRQKRVVGVLKRHWALEVSPTESVSKAPDISTATQGQA</sequence>
<organism evidence="1 2">
    <name type="scientific">Burkholderia ubonensis</name>
    <dbReference type="NCBI Taxonomy" id="101571"/>
    <lineage>
        <taxon>Bacteria</taxon>
        <taxon>Pseudomonadati</taxon>
        <taxon>Pseudomonadota</taxon>
        <taxon>Betaproteobacteria</taxon>
        <taxon>Burkholderiales</taxon>
        <taxon>Burkholderiaceae</taxon>
        <taxon>Burkholderia</taxon>
        <taxon>Burkholderia cepacia complex</taxon>
    </lineage>
</organism>
<dbReference type="EMBL" id="LOXM01000156">
    <property type="protein sequence ID" value="KVG63461.1"/>
    <property type="molecule type" value="Genomic_DNA"/>
</dbReference>
<evidence type="ECO:0000313" key="1">
    <source>
        <dbReference type="EMBL" id="KVG63461.1"/>
    </source>
</evidence>